<dbReference type="RefSeq" id="WP_328958065.1">
    <property type="nucleotide sequence ID" value="NZ_CP108110.1"/>
</dbReference>
<evidence type="ECO:0000313" key="2">
    <source>
        <dbReference type="Proteomes" id="UP001432222"/>
    </source>
</evidence>
<accession>A0ABZ1U8K2</accession>
<protein>
    <recommendedName>
        <fullName evidence="3">Type VII secretion system (Wss) protein ESAT-6</fullName>
    </recommendedName>
</protein>
<keyword evidence="2" id="KW-1185">Reference proteome</keyword>
<gene>
    <name evidence="1" type="ORF">OHA16_33790</name>
</gene>
<name>A0ABZ1U8K2_9ACTN</name>
<proteinExistence type="predicted"/>
<organism evidence="1 2">
    <name type="scientific">Kitasatospora purpeofusca</name>
    <dbReference type="NCBI Taxonomy" id="67352"/>
    <lineage>
        <taxon>Bacteria</taxon>
        <taxon>Bacillati</taxon>
        <taxon>Actinomycetota</taxon>
        <taxon>Actinomycetes</taxon>
        <taxon>Kitasatosporales</taxon>
        <taxon>Streptomycetaceae</taxon>
        <taxon>Kitasatospora</taxon>
    </lineage>
</organism>
<evidence type="ECO:0000313" key="1">
    <source>
        <dbReference type="EMBL" id="WUQ87506.1"/>
    </source>
</evidence>
<reference evidence="1" key="1">
    <citation type="submission" date="2022-10" db="EMBL/GenBank/DDBJ databases">
        <title>The complete genomes of actinobacterial strains from the NBC collection.</title>
        <authorList>
            <person name="Joergensen T.S."/>
            <person name="Alvarez Arevalo M."/>
            <person name="Sterndorff E.B."/>
            <person name="Faurdal D."/>
            <person name="Vuksanovic O."/>
            <person name="Mourched A.-S."/>
            <person name="Charusanti P."/>
            <person name="Shaw S."/>
            <person name="Blin K."/>
            <person name="Weber T."/>
        </authorList>
    </citation>
    <scope>NUCLEOTIDE SEQUENCE</scope>
    <source>
        <strain evidence="1">NBC_00222</strain>
    </source>
</reference>
<sequence length="129" mass="13876">MADDENGDGGTVTITDNFLKKLSETTIKAFLDDVKVSQPVRELRAYADGSAPFLTGNNSGNFTSPGTLATTLKAYDDSVAKMLGTVIGQFETLIIDLQLADSYLNNSLDESLDYAQFMKLAGRTLNPGK</sequence>
<dbReference type="EMBL" id="CP108110">
    <property type="protein sequence ID" value="WUQ87506.1"/>
    <property type="molecule type" value="Genomic_DNA"/>
</dbReference>
<dbReference type="Proteomes" id="UP001432222">
    <property type="component" value="Chromosome"/>
</dbReference>
<evidence type="ECO:0008006" key="3">
    <source>
        <dbReference type="Google" id="ProtNLM"/>
    </source>
</evidence>